<name>A0ABR3Y0D9_9EURO</name>
<evidence type="ECO:0000313" key="3">
    <source>
        <dbReference type="Proteomes" id="UP001583193"/>
    </source>
</evidence>
<reference evidence="2 3" key="1">
    <citation type="journal article" date="2024" name="IMA Fungus">
        <title>IMA Genome - F19 : A genome assembly and annotation guide to empower mycologists, including annotated draft genome sequences of Ceratocystis pirilliformis, Diaporthe australafricana, Fusarium ophioides, Paecilomyces lecythidis, and Sporothrix stenoceras.</title>
        <authorList>
            <person name="Aylward J."/>
            <person name="Wilson A.M."/>
            <person name="Visagie C.M."/>
            <person name="Spraker J."/>
            <person name="Barnes I."/>
            <person name="Buitendag C."/>
            <person name="Ceriani C."/>
            <person name="Del Mar Angel L."/>
            <person name="du Plessis D."/>
            <person name="Fuchs T."/>
            <person name="Gasser K."/>
            <person name="Kramer D."/>
            <person name="Li W."/>
            <person name="Munsamy K."/>
            <person name="Piso A."/>
            <person name="Price J.L."/>
            <person name="Sonnekus B."/>
            <person name="Thomas C."/>
            <person name="van der Nest A."/>
            <person name="van Dijk A."/>
            <person name="van Heerden A."/>
            <person name="van Vuuren N."/>
            <person name="Yilmaz N."/>
            <person name="Duong T.A."/>
            <person name="van der Merwe N.A."/>
            <person name="Wingfield M.J."/>
            <person name="Wingfield B.D."/>
        </authorList>
    </citation>
    <scope>NUCLEOTIDE SEQUENCE [LARGE SCALE GENOMIC DNA]</scope>
    <source>
        <strain evidence="2 3">CMW 18167</strain>
    </source>
</reference>
<proteinExistence type="predicted"/>
<feature type="region of interest" description="Disordered" evidence="1">
    <location>
        <begin position="315"/>
        <end position="334"/>
    </location>
</feature>
<accession>A0ABR3Y0D9</accession>
<dbReference type="Proteomes" id="UP001583193">
    <property type="component" value="Unassembled WGS sequence"/>
</dbReference>
<feature type="region of interest" description="Disordered" evidence="1">
    <location>
        <begin position="34"/>
        <end position="56"/>
    </location>
</feature>
<dbReference type="EMBL" id="JAVDPF010000007">
    <property type="protein sequence ID" value="KAL1881694.1"/>
    <property type="molecule type" value="Genomic_DNA"/>
</dbReference>
<feature type="region of interest" description="Disordered" evidence="1">
    <location>
        <begin position="251"/>
        <end position="274"/>
    </location>
</feature>
<keyword evidence="3" id="KW-1185">Reference proteome</keyword>
<evidence type="ECO:0000256" key="1">
    <source>
        <dbReference type="SAM" id="MobiDB-lite"/>
    </source>
</evidence>
<sequence>MADAFALPIDETPSPAALDLILSNEATLTASVSMTLEQSSRGKAEDRPPPLSAEPGPQIDYRLLQAVLDKTRELLKPEELEAISNLAGIRKKYWMALSGYAQIHRHIQDIWIQRQKLVDQAESVKVAAARWLSTFTTQMQSPRFAGMRPEDIRNAYKAKVQAVLRQNADSQALNAKETREAIERYYMYAKGLTVLSSKFIETKVDAMQSIYNAQTVLLAFWGDELAAAAEGAPQPVYGDATSHDASSHCYGFGDLDNQNSKKTSNDRADNENYGQQTILDLKRRYGVEGAPMPVYENTTAQGHLPHFESNGATASTQIARNESSASVVDNTPISAKTNGSQLNCNKRGYDMIANEDGQQTMPEPKRHHGLEANENENWWEELNPLNETLEADYWG</sequence>
<gene>
    <name evidence="2" type="ORF">Plec18167_003293</name>
</gene>
<comment type="caution">
    <text evidence="2">The sequence shown here is derived from an EMBL/GenBank/DDBJ whole genome shotgun (WGS) entry which is preliminary data.</text>
</comment>
<organism evidence="2 3">
    <name type="scientific">Paecilomyces lecythidis</name>
    <dbReference type="NCBI Taxonomy" id="3004212"/>
    <lineage>
        <taxon>Eukaryota</taxon>
        <taxon>Fungi</taxon>
        <taxon>Dikarya</taxon>
        <taxon>Ascomycota</taxon>
        <taxon>Pezizomycotina</taxon>
        <taxon>Eurotiomycetes</taxon>
        <taxon>Eurotiomycetidae</taxon>
        <taxon>Eurotiales</taxon>
        <taxon>Thermoascaceae</taxon>
        <taxon>Paecilomyces</taxon>
    </lineage>
</organism>
<evidence type="ECO:0000313" key="2">
    <source>
        <dbReference type="EMBL" id="KAL1881694.1"/>
    </source>
</evidence>
<protein>
    <submittedName>
        <fullName evidence="2">Uncharacterized protein</fullName>
    </submittedName>
</protein>